<proteinExistence type="predicted"/>
<name>A0A2P2J373_RHIMU</name>
<protein>
    <submittedName>
        <fullName evidence="1">Uncharacterized protein</fullName>
    </submittedName>
</protein>
<reference evidence="1" key="1">
    <citation type="submission" date="2018-02" db="EMBL/GenBank/DDBJ databases">
        <title>Rhizophora mucronata_Transcriptome.</title>
        <authorList>
            <person name="Meera S.P."/>
            <person name="Sreeshan A."/>
            <person name="Augustine A."/>
        </authorList>
    </citation>
    <scope>NUCLEOTIDE SEQUENCE</scope>
    <source>
        <tissue evidence="1">Leaf</tissue>
    </source>
</reference>
<sequence length="25" mass="2984">MQHHHRCGEVITSFSTRYLACRFFG</sequence>
<organism evidence="1">
    <name type="scientific">Rhizophora mucronata</name>
    <name type="common">Asiatic mangrove</name>
    <dbReference type="NCBI Taxonomy" id="61149"/>
    <lineage>
        <taxon>Eukaryota</taxon>
        <taxon>Viridiplantae</taxon>
        <taxon>Streptophyta</taxon>
        <taxon>Embryophyta</taxon>
        <taxon>Tracheophyta</taxon>
        <taxon>Spermatophyta</taxon>
        <taxon>Magnoliopsida</taxon>
        <taxon>eudicotyledons</taxon>
        <taxon>Gunneridae</taxon>
        <taxon>Pentapetalae</taxon>
        <taxon>rosids</taxon>
        <taxon>fabids</taxon>
        <taxon>Malpighiales</taxon>
        <taxon>Rhizophoraceae</taxon>
        <taxon>Rhizophora</taxon>
    </lineage>
</organism>
<dbReference type="AlphaFoldDB" id="A0A2P2J373"/>
<accession>A0A2P2J373</accession>
<dbReference type="EMBL" id="GGEC01007422">
    <property type="protein sequence ID" value="MBW87905.1"/>
    <property type="molecule type" value="Transcribed_RNA"/>
</dbReference>
<evidence type="ECO:0000313" key="1">
    <source>
        <dbReference type="EMBL" id="MBW87905.1"/>
    </source>
</evidence>